<dbReference type="InterPro" id="IPR037069">
    <property type="entry name" value="AcylCoA_DH/ox_N_sf"/>
</dbReference>
<dbReference type="Proteomes" id="UP000607653">
    <property type="component" value="Unassembled WGS sequence"/>
</dbReference>
<dbReference type="InterPro" id="IPR045008">
    <property type="entry name" value="ACX4-like"/>
</dbReference>
<dbReference type="PANTHER" id="PTHR43188">
    <property type="entry name" value="ACYL-COENZYME A OXIDASE"/>
    <property type="match status" value="1"/>
</dbReference>
<dbReference type="GO" id="GO:0006635">
    <property type="term" value="P:fatty acid beta-oxidation"/>
    <property type="evidence" value="ECO:0007669"/>
    <property type="project" value="InterPro"/>
</dbReference>
<accession>A0A822Y1A2</accession>
<dbReference type="AlphaFoldDB" id="A0A822Y1A2"/>
<dbReference type="GO" id="GO:0050660">
    <property type="term" value="F:flavin adenine dinucleotide binding"/>
    <property type="evidence" value="ECO:0007669"/>
    <property type="project" value="InterPro"/>
</dbReference>
<name>A0A822Y1A2_NELNU</name>
<organism evidence="1 2">
    <name type="scientific">Nelumbo nucifera</name>
    <name type="common">Sacred lotus</name>
    <dbReference type="NCBI Taxonomy" id="4432"/>
    <lineage>
        <taxon>Eukaryota</taxon>
        <taxon>Viridiplantae</taxon>
        <taxon>Streptophyta</taxon>
        <taxon>Embryophyta</taxon>
        <taxon>Tracheophyta</taxon>
        <taxon>Spermatophyta</taxon>
        <taxon>Magnoliopsida</taxon>
        <taxon>Proteales</taxon>
        <taxon>Nelumbonaceae</taxon>
        <taxon>Nelumbo</taxon>
    </lineage>
</organism>
<evidence type="ECO:0000313" key="1">
    <source>
        <dbReference type="EMBL" id="DAD26237.1"/>
    </source>
</evidence>
<evidence type="ECO:0000313" key="2">
    <source>
        <dbReference type="Proteomes" id="UP000607653"/>
    </source>
</evidence>
<dbReference type="PANTHER" id="PTHR43188:SF1">
    <property type="entry name" value="ACYL-COA DEHYDROGENASE"/>
    <property type="match status" value="1"/>
</dbReference>
<reference evidence="1 2" key="1">
    <citation type="journal article" date="2020" name="Mol. Biol. Evol.">
        <title>Distinct Expression and Methylation Patterns for Genes with Different Fates following a Single Whole-Genome Duplication in Flowering Plants.</title>
        <authorList>
            <person name="Shi T."/>
            <person name="Rahmani R.S."/>
            <person name="Gugger P.F."/>
            <person name="Wang M."/>
            <person name="Li H."/>
            <person name="Zhang Y."/>
            <person name="Li Z."/>
            <person name="Wang Q."/>
            <person name="Van de Peer Y."/>
            <person name="Marchal K."/>
            <person name="Chen J."/>
        </authorList>
    </citation>
    <scope>NUCLEOTIDE SEQUENCE [LARGE SCALE GENOMIC DNA]</scope>
    <source>
        <tissue evidence="1">Leaf</tissue>
    </source>
</reference>
<gene>
    <name evidence="1" type="ORF">HUJ06_027705</name>
</gene>
<dbReference type="GO" id="GO:0003995">
    <property type="term" value="F:acyl-CoA dehydrogenase activity"/>
    <property type="evidence" value="ECO:0007669"/>
    <property type="project" value="InterPro"/>
</dbReference>
<sequence>MTVSSSSQNQDDISKNYKSSYFGLPALDVSVAFPQATPASVFPPNASDYYQFDDLLNLEEQTLRRKVREVMEKDVAPIMTEAFCDLEPIYTYEGTYEINSLVTGREITGIASFKPAALTKRSRL</sequence>
<comment type="caution">
    <text evidence="1">The sequence shown here is derived from an EMBL/GenBank/DDBJ whole genome shotgun (WGS) entry which is preliminary data.</text>
</comment>
<proteinExistence type="predicted"/>
<protein>
    <submittedName>
        <fullName evidence="1">Uncharacterized protein</fullName>
    </submittedName>
</protein>
<dbReference type="Gene3D" id="1.10.540.10">
    <property type="entry name" value="Acyl-CoA dehydrogenase/oxidase, N-terminal domain"/>
    <property type="match status" value="1"/>
</dbReference>
<dbReference type="EMBL" id="DUZY01000002">
    <property type="protein sequence ID" value="DAD26237.1"/>
    <property type="molecule type" value="Genomic_DNA"/>
</dbReference>
<keyword evidence="2" id="KW-1185">Reference proteome</keyword>